<dbReference type="Pfam" id="PF11887">
    <property type="entry name" value="Mce4_CUP1"/>
    <property type="match status" value="1"/>
</dbReference>
<name>A0A3N1D894_9ACTN</name>
<dbReference type="InterPro" id="IPR005693">
    <property type="entry name" value="Mce"/>
</dbReference>
<feature type="domain" description="Mammalian cell entry C-terminal" evidence="3">
    <location>
        <begin position="128"/>
        <end position="297"/>
    </location>
</feature>
<feature type="chain" id="PRO_5039530696" evidence="1">
    <location>
        <begin position="36"/>
        <end position="353"/>
    </location>
</feature>
<evidence type="ECO:0000313" key="4">
    <source>
        <dbReference type="EMBL" id="ROO89752.1"/>
    </source>
</evidence>
<keyword evidence="1" id="KW-0732">Signal</keyword>
<feature type="signal peptide" evidence="1">
    <location>
        <begin position="1"/>
        <end position="35"/>
    </location>
</feature>
<reference evidence="4 5" key="1">
    <citation type="submission" date="2018-11" db="EMBL/GenBank/DDBJ databases">
        <title>Sequencing the genomes of 1000 actinobacteria strains.</title>
        <authorList>
            <person name="Klenk H.-P."/>
        </authorList>
    </citation>
    <scope>NUCLEOTIDE SEQUENCE [LARGE SCALE GENOMIC DNA]</scope>
    <source>
        <strain evidence="4 5">DSM 44254</strain>
    </source>
</reference>
<feature type="domain" description="Mce/MlaD" evidence="2">
    <location>
        <begin position="43"/>
        <end position="117"/>
    </location>
</feature>
<dbReference type="InterPro" id="IPR003399">
    <property type="entry name" value="Mce/MlaD"/>
</dbReference>
<dbReference type="PANTHER" id="PTHR33371">
    <property type="entry name" value="INTERMEMBRANE PHOSPHOLIPID TRANSPORT SYSTEM BINDING PROTEIN MLAD-RELATED"/>
    <property type="match status" value="1"/>
</dbReference>
<dbReference type="InterPro" id="IPR024516">
    <property type="entry name" value="Mce_C"/>
</dbReference>
<dbReference type="AlphaFoldDB" id="A0A3N1D894"/>
<evidence type="ECO:0000259" key="2">
    <source>
        <dbReference type="Pfam" id="PF02470"/>
    </source>
</evidence>
<gene>
    <name evidence="4" type="ORF">EDD29_7459</name>
</gene>
<sequence length="353" mass="36568">MSGSDLSLSRASRVRFGLAGTAVLAAAVCAAAAGAMPSEPPAREYTAVFHRAGQGLDAKSRVKVRGMTVGTVSSVTLDAQGRAVVRLRVEKGVRVPETVTAKVEPLSVFGPKDISLDLGTGEGTGPYLPDGSAITRTTDPAELAETGRPLAELADAIDPDDVATVLHTLAAALRGNGATLHRTTTDAAAILDTAHGDLDRTRRTLKDLAVLGDVLGSRSTKIGRLIEDADTVSDTLAEHPEDFEATLANARTLAGTLSRTLERDGDAIGGLIDRGSLVNDTLYPRQDELGELIGGLNGFFGGLAAILQLPGPEGTKMGAVNLFVSLNLCDIFTEECPAGWMYGGSPSAGKEPK</sequence>
<organism evidence="4 5">
    <name type="scientific">Actinocorallia herbida</name>
    <dbReference type="NCBI Taxonomy" id="58109"/>
    <lineage>
        <taxon>Bacteria</taxon>
        <taxon>Bacillati</taxon>
        <taxon>Actinomycetota</taxon>
        <taxon>Actinomycetes</taxon>
        <taxon>Streptosporangiales</taxon>
        <taxon>Thermomonosporaceae</taxon>
        <taxon>Actinocorallia</taxon>
    </lineage>
</organism>
<evidence type="ECO:0000256" key="1">
    <source>
        <dbReference type="SAM" id="SignalP"/>
    </source>
</evidence>
<accession>A0A3N1D894</accession>
<evidence type="ECO:0000313" key="5">
    <source>
        <dbReference type="Proteomes" id="UP000272400"/>
    </source>
</evidence>
<dbReference type="PANTHER" id="PTHR33371:SF4">
    <property type="entry name" value="INTERMEMBRANE PHOSPHOLIPID TRANSPORT SYSTEM BINDING PROTEIN MLAD"/>
    <property type="match status" value="1"/>
</dbReference>
<dbReference type="OrthoDB" id="4655264at2"/>
<dbReference type="RefSeq" id="WP_123668793.1">
    <property type="nucleotide sequence ID" value="NZ_RJKE01000001.1"/>
</dbReference>
<keyword evidence="5" id="KW-1185">Reference proteome</keyword>
<proteinExistence type="predicted"/>
<evidence type="ECO:0000259" key="3">
    <source>
        <dbReference type="Pfam" id="PF11887"/>
    </source>
</evidence>
<protein>
    <submittedName>
        <fullName evidence="4">Phospholipid/cholesterol/gamma-HCH transport system substrate-binding protein</fullName>
    </submittedName>
</protein>
<comment type="caution">
    <text evidence="4">The sequence shown here is derived from an EMBL/GenBank/DDBJ whole genome shotgun (WGS) entry which is preliminary data.</text>
</comment>
<dbReference type="EMBL" id="RJKE01000001">
    <property type="protein sequence ID" value="ROO89752.1"/>
    <property type="molecule type" value="Genomic_DNA"/>
</dbReference>
<dbReference type="NCBIfam" id="TIGR00996">
    <property type="entry name" value="Mtu_fam_mce"/>
    <property type="match status" value="1"/>
</dbReference>
<dbReference type="Pfam" id="PF02470">
    <property type="entry name" value="MlaD"/>
    <property type="match status" value="1"/>
</dbReference>
<dbReference type="Proteomes" id="UP000272400">
    <property type="component" value="Unassembled WGS sequence"/>
</dbReference>
<dbReference type="InterPro" id="IPR052336">
    <property type="entry name" value="MlaD_Phospholipid_Transporter"/>
</dbReference>